<feature type="domain" description="Response regulatory" evidence="2">
    <location>
        <begin position="12"/>
        <end position="130"/>
    </location>
</feature>
<reference evidence="3 4" key="1">
    <citation type="journal article" date="2020" name="ISME J.">
        <title>Enrichment and physiological characterization of a novel comammox Nitrospira indicates ammonium inhibition of complete nitrification.</title>
        <authorList>
            <person name="Sakoula D."/>
            <person name="Koch H."/>
            <person name="Frank J."/>
            <person name="Jetten M.S.M."/>
            <person name="van Kessel M.A.H.J."/>
            <person name="Lucker S."/>
        </authorList>
    </citation>
    <scope>NUCLEOTIDE SEQUENCE [LARGE SCALE GENOMIC DNA]</scope>
    <source>
        <strain evidence="3">Comreactor17</strain>
    </source>
</reference>
<evidence type="ECO:0000313" key="4">
    <source>
        <dbReference type="Proteomes" id="UP000593737"/>
    </source>
</evidence>
<dbReference type="SUPFAM" id="SSF52172">
    <property type="entry name" value="CheY-like"/>
    <property type="match status" value="1"/>
</dbReference>
<proteinExistence type="predicted"/>
<evidence type="ECO:0000259" key="2">
    <source>
        <dbReference type="PROSITE" id="PS50110"/>
    </source>
</evidence>
<dbReference type="InterPro" id="IPR011006">
    <property type="entry name" value="CheY-like_superfamily"/>
</dbReference>
<comment type="caution">
    <text evidence="1">Lacks conserved residue(s) required for the propagation of feature annotation.</text>
</comment>
<organism evidence="3 4">
    <name type="scientific">Candidatus Nitrospira kreftii</name>
    <dbReference type="NCBI Taxonomy" id="2652173"/>
    <lineage>
        <taxon>Bacteria</taxon>
        <taxon>Pseudomonadati</taxon>
        <taxon>Nitrospirota</taxon>
        <taxon>Nitrospiria</taxon>
        <taxon>Nitrospirales</taxon>
        <taxon>Nitrospiraceae</taxon>
        <taxon>Nitrospira</taxon>
    </lineage>
</organism>
<protein>
    <recommendedName>
        <fullName evidence="2">Response regulatory domain-containing protein</fullName>
    </recommendedName>
</protein>
<name>A0A7S8IW11_9BACT</name>
<dbReference type="KEGG" id="nkf:Nkreftii_000221"/>
<dbReference type="PROSITE" id="PS50110">
    <property type="entry name" value="RESPONSE_REGULATORY"/>
    <property type="match status" value="1"/>
</dbReference>
<dbReference type="InterPro" id="IPR001789">
    <property type="entry name" value="Sig_transdc_resp-reg_receiver"/>
</dbReference>
<dbReference type="GO" id="GO:0000160">
    <property type="term" value="P:phosphorelay signal transduction system"/>
    <property type="evidence" value="ECO:0007669"/>
    <property type="project" value="InterPro"/>
</dbReference>
<dbReference type="Gene3D" id="3.40.50.2300">
    <property type="match status" value="1"/>
</dbReference>
<dbReference type="CDD" id="cd00156">
    <property type="entry name" value="REC"/>
    <property type="match status" value="1"/>
</dbReference>
<evidence type="ECO:0000313" key="3">
    <source>
        <dbReference type="EMBL" id="QPD02447.1"/>
    </source>
</evidence>
<accession>A0A7S8IW11</accession>
<dbReference type="Proteomes" id="UP000593737">
    <property type="component" value="Chromosome"/>
</dbReference>
<dbReference type="AlphaFoldDB" id="A0A7S8IW11"/>
<evidence type="ECO:0000256" key="1">
    <source>
        <dbReference type="PROSITE-ProRule" id="PRU00169"/>
    </source>
</evidence>
<sequence>MMTSRQNGERTRVMIVEQDLEFGLKLADWLAAHGYHPAFISTDNAAIDALVGFRPQAVFVGLGCSARAARVDMVEILLLIETICPSVPVIMMADQTSEDLTHVVFRQGVRRFLVKPVEFSHIGEVLQSELTAATV</sequence>
<dbReference type="EMBL" id="CP047423">
    <property type="protein sequence ID" value="QPD02447.1"/>
    <property type="molecule type" value="Genomic_DNA"/>
</dbReference>
<gene>
    <name evidence="3" type="ORF">Nkreftii_000221</name>
</gene>